<gene>
    <name evidence="2" type="ORF">GAP47_18140</name>
    <name evidence="3" type="ORF">POY80_12645</name>
    <name evidence="4" type="ORF">POZ22_12580</name>
</gene>
<evidence type="ECO:0000313" key="6">
    <source>
        <dbReference type="Proteomes" id="UP001214113"/>
    </source>
</evidence>
<dbReference type="AlphaFoldDB" id="A0A139JWH3"/>
<keyword evidence="1" id="KW-0472">Membrane</keyword>
<name>A0A139JWH3_BACUN</name>
<reference evidence="4" key="2">
    <citation type="submission" date="2022-10" db="EMBL/GenBank/DDBJ databases">
        <title>Human gut microbiome strain richness.</title>
        <authorList>
            <person name="Chen-Liaw A."/>
        </authorList>
    </citation>
    <scope>NUCLEOTIDE SEQUENCE</scope>
    <source>
        <strain evidence="3">A1_m1001262Bd0_191120</strain>
        <strain evidence="4">BSD2780061687st1_G10_BSD2780061687b_171204</strain>
    </source>
</reference>
<dbReference type="Proteomes" id="UP001214113">
    <property type="component" value="Unassembled WGS sequence"/>
</dbReference>
<evidence type="ECO:0000313" key="4">
    <source>
        <dbReference type="EMBL" id="MDC1855615.1"/>
    </source>
</evidence>
<dbReference type="PANTHER" id="PTHR34219:SF6">
    <property type="entry name" value="BLR3280 PROTEIN"/>
    <property type="match status" value="1"/>
</dbReference>
<dbReference type="RefSeq" id="WP_022401012.1">
    <property type="nucleotide sequence ID" value="NZ_CP103250.1"/>
</dbReference>
<feature type="transmembrane region" description="Helical" evidence="1">
    <location>
        <begin position="206"/>
        <end position="226"/>
    </location>
</feature>
<feature type="transmembrane region" description="Helical" evidence="1">
    <location>
        <begin position="12"/>
        <end position="36"/>
    </location>
</feature>
<protein>
    <submittedName>
        <fullName evidence="2">PepSY domain-containing protein</fullName>
    </submittedName>
    <submittedName>
        <fullName evidence="4">PepSY-associated TM helix domain-containing protein</fullName>
    </submittedName>
</protein>
<organism evidence="4 6">
    <name type="scientific">Bacteroides uniformis</name>
    <dbReference type="NCBI Taxonomy" id="820"/>
    <lineage>
        <taxon>Bacteria</taxon>
        <taxon>Pseudomonadati</taxon>
        <taxon>Bacteroidota</taxon>
        <taxon>Bacteroidia</taxon>
        <taxon>Bacteroidales</taxon>
        <taxon>Bacteroidaceae</taxon>
        <taxon>Bacteroides</taxon>
    </lineage>
</organism>
<evidence type="ECO:0000313" key="5">
    <source>
        <dbReference type="Proteomes" id="UP000462376"/>
    </source>
</evidence>
<dbReference type="Proteomes" id="UP001218502">
    <property type="component" value="Unassembled WGS sequence"/>
</dbReference>
<feature type="transmembrane region" description="Helical" evidence="1">
    <location>
        <begin position="453"/>
        <end position="482"/>
    </location>
</feature>
<dbReference type="EMBL" id="JAQNQY010000012">
    <property type="protein sequence ID" value="MDC1753292.1"/>
    <property type="molecule type" value="Genomic_DNA"/>
</dbReference>
<feature type="transmembrane region" description="Helical" evidence="1">
    <location>
        <begin position="247"/>
        <end position="270"/>
    </location>
</feature>
<dbReference type="InterPro" id="IPR005625">
    <property type="entry name" value="PepSY-ass_TM"/>
</dbReference>
<keyword evidence="1" id="KW-0812">Transmembrane</keyword>
<keyword evidence="1" id="KW-1133">Transmembrane helix</keyword>
<reference evidence="2 5" key="1">
    <citation type="journal article" date="2019" name="Nat. Med.">
        <title>A library of human gut bacterial isolates paired with longitudinal multiomics data enables mechanistic microbiome research.</title>
        <authorList>
            <person name="Poyet M."/>
            <person name="Groussin M."/>
            <person name="Gibbons S.M."/>
            <person name="Avila-Pacheco J."/>
            <person name="Jiang X."/>
            <person name="Kearney S.M."/>
            <person name="Perrotta A.R."/>
            <person name="Berdy B."/>
            <person name="Zhao S."/>
            <person name="Lieberman T.D."/>
            <person name="Swanson P.K."/>
            <person name="Smith M."/>
            <person name="Roesemann S."/>
            <person name="Alexander J.E."/>
            <person name="Rich S.A."/>
            <person name="Livny J."/>
            <person name="Vlamakis H."/>
            <person name="Clish C."/>
            <person name="Bullock K."/>
            <person name="Deik A."/>
            <person name="Scott J."/>
            <person name="Pierce K.A."/>
            <person name="Xavier R.J."/>
            <person name="Alm E.J."/>
        </authorList>
    </citation>
    <scope>NUCLEOTIDE SEQUENCE [LARGE SCALE GENOMIC DNA]</scope>
    <source>
        <strain evidence="2 5">BIOML-A5</strain>
    </source>
</reference>
<accession>A0A139JWH3</accession>
<dbReference type="PANTHER" id="PTHR34219">
    <property type="entry name" value="IRON-REGULATED INNER MEMBRANE PROTEIN-RELATED"/>
    <property type="match status" value="1"/>
</dbReference>
<evidence type="ECO:0000313" key="3">
    <source>
        <dbReference type="EMBL" id="MDC1753292.1"/>
    </source>
</evidence>
<dbReference type="EMBL" id="JAQNSB010000018">
    <property type="protein sequence ID" value="MDC1855615.1"/>
    <property type="molecule type" value="Genomic_DNA"/>
</dbReference>
<proteinExistence type="predicted"/>
<sequence length="490" mass="58355">MIRKIVFNIHLILGLLLCVLFLMWFLSGFVMIYHSFPRASQEYKLQRQQPLQGALPAIDSIIAYVPDSAKLQSLSIEMRFDRPVVSFRGKDVPGDKYLDTLEPVEDFNEEVRQKIISLWCDASVHRIDTLQEVDQWIPFGRLSEEMPIYKYYFDDPEQHQLYMTSRDGRVLQFTDKNSRFWAWLGAIPHWVYFTSLRQHQTAWIEFVKWAAGIGCIMCFAGLWLGIQDWWKQRKLGYFRSPYRKSWYKWHFISGVCFGLFAITFAFSGLMSLTDMPDWMKKAPKEKQKQMFSGRFRQDSMLPVEAYALDYRTVLSTSDSIKRITWSSWRRNPYYKIRMNNTVQNIDSSDTISVRPFRLTEEMIRMDVRQQFGDSVRWKMDLLSEYDADYYGKKKERNPLPVYRVIVDDDMHTHLYYDPENISQRRIDDDGRTRRFLYSGLHSLNIKYLTDRPILWNIVMFTLMIGGTFLSLTGVVLSVKWILRKIKKFRK</sequence>
<dbReference type="Pfam" id="PF03929">
    <property type="entry name" value="PepSY_TM"/>
    <property type="match status" value="1"/>
</dbReference>
<evidence type="ECO:0000256" key="1">
    <source>
        <dbReference type="SAM" id="Phobius"/>
    </source>
</evidence>
<dbReference type="Proteomes" id="UP000462376">
    <property type="component" value="Unassembled WGS sequence"/>
</dbReference>
<evidence type="ECO:0000313" key="2">
    <source>
        <dbReference type="EMBL" id="KAB4231127.1"/>
    </source>
</evidence>
<dbReference type="EMBL" id="WCTL01000022">
    <property type="protein sequence ID" value="KAB4231127.1"/>
    <property type="molecule type" value="Genomic_DNA"/>
</dbReference>
<comment type="caution">
    <text evidence="4">The sequence shown here is derived from an EMBL/GenBank/DDBJ whole genome shotgun (WGS) entry which is preliminary data.</text>
</comment>